<dbReference type="GO" id="GO:0004820">
    <property type="term" value="F:glycine-tRNA ligase activity"/>
    <property type="evidence" value="ECO:0007669"/>
    <property type="project" value="TreeGrafter"/>
</dbReference>
<dbReference type="InterPro" id="IPR045864">
    <property type="entry name" value="aa-tRNA-synth_II/BPL/LPL"/>
</dbReference>
<evidence type="ECO:0000313" key="8">
    <source>
        <dbReference type="EMBL" id="OHA46605.1"/>
    </source>
</evidence>
<reference evidence="8 9" key="1">
    <citation type="journal article" date="2016" name="Nat. Commun.">
        <title>Thousands of microbial genomes shed light on interconnected biogeochemical processes in an aquifer system.</title>
        <authorList>
            <person name="Anantharaman K."/>
            <person name="Brown C.T."/>
            <person name="Hug L.A."/>
            <person name="Sharon I."/>
            <person name="Castelle C.J."/>
            <person name="Probst A.J."/>
            <person name="Thomas B.C."/>
            <person name="Singh A."/>
            <person name="Wilkins M.J."/>
            <person name="Karaoz U."/>
            <person name="Brodie E.L."/>
            <person name="Williams K.H."/>
            <person name="Hubbard S.S."/>
            <person name="Banfield J.F."/>
        </authorList>
    </citation>
    <scope>NUCLEOTIDE SEQUENCE [LARGE SCALE GENOMIC DNA]</scope>
</reference>
<dbReference type="FunFam" id="3.40.50.800:FF:000002">
    <property type="entry name" value="Glycine--tRNA ligase"/>
    <property type="match status" value="1"/>
</dbReference>
<protein>
    <submittedName>
        <fullName evidence="8">Glycine--tRNA ligase</fullName>
    </submittedName>
</protein>
<evidence type="ECO:0000256" key="1">
    <source>
        <dbReference type="ARBA" id="ARBA00022490"/>
    </source>
</evidence>
<sequence length="431" mass="49581">MDMNLETIISLAKHRGFIFPSSEIYGGFKSSYDYGPLGVELKNNIKRLWWREMVYKRDDVVGLDAAIMMSSKVWEASGHTSAGFADLLAECKSCHKRWRKDHAGEACPDCGGQLGEAKKFNLLVSTHLGPVEDDSSLAYLRPETAQGIFVNFSSVAQSSRKKLPFGIAQIGKAFRNEITPGPFTFRMREFEQMEMQWFYDPKDDTEWFEYWKKQRMSWYETIGISIDKLKFHPHAKDELAHYAKSAADIEYEYPWGWGELEGIHNRGDWDLSNHAKYSGQDMRIFDEETKESTMPHVIETSGGVDRCSLVALIDAYRKEEVKGEERVFFSFNPKVAPVKIAILPLVKNKEDVVAKARGVAESLRGRWLIQYDEAGTVGRRYRRQDEIGTPFCVTIDFDTLQDNAVTIRMRDTMEQIRKPISELISYFSEQF</sequence>
<feature type="domain" description="Aminoacyl-transfer RNA synthetases class-II family profile" evidence="7">
    <location>
        <begin position="6"/>
        <end position="344"/>
    </location>
</feature>
<evidence type="ECO:0000256" key="6">
    <source>
        <dbReference type="ARBA" id="ARBA00023146"/>
    </source>
</evidence>
<dbReference type="GO" id="GO:0006426">
    <property type="term" value="P:glycyl-tRNA aminoacylation"/>
    <property type="evidence" value="ECO:0007669"/>
    <property type="project" value="TreeGrafter"/>
</dbReference>
<dbReference type="PROSITE" id="PS50862">
    <property type="entry name" value="AA_TRNA_LIGASE_II"/>
    <property type="match status" value="1"/>
</dbReference>
<comment type="caution">
    <text evidence="8">The sequence shown here is derived from an EMBL/GenBank/DDBJ whole genome shotgun (WGS) entry which is preliminary data.</text>
</comment>
<organism evidence="8 9">
    <name type="scientific">Candidatus Terrybacteria bacterium RIFCSPHIGHO2_01_FULL_43_35</name>
    <dbReference type="NCBI Taxonomy" id="1802361"/>
    <lineage>
        <taxon>Bacteria</taxon>
        <taxon>Candidatus Terryibacteriota</taxon>
    </lineage>
</organism>
<evidence type="ECO:0000256" key="4">
    <source>
        <dbReference type="ARBA" id="ARBA00022840"/>
    </source>
</evidence>
<dbReference type="PANTHER" id="PTHR10745:SF8">
    <property type="entry name" value="DNA POLYMERASE SUBUNIT GAMMA-2, MITOCHONDRIAL"/>
    <property type="match status" value="1"/>
</dbReference>
<dbReference type="InterPro" id="IPR004154">
    <property type="entry name" value="Anticodon-bd"/>
</dbReference>
<keyword evidence="1" id="KW-0963">Cytoplasm</keyword>
<dbReference type="InterPro" id="IPR033731">
    <property type="entry name" value="GlyRS-like_core"/>
</dbReference>
<keyword evidence="6" id="KW-0030">Aminoacyl-tRNA synthetase</keyword>
<dbReference type="GO" id="GO:1990742">
    <property type="term" value="C:microvesicle"/>
    <property type="evidence" value="ECO:0007669"/>
    <property type="project" value="UniProtKB-ARBA"/>
</dbReference>
<dbReference type="AlphaFoldDB" id="A0A1G2PE45"/>
<evidence type="ECO:0000256" key="3">
    <source>
        <dbReference type="ARBA" id="ARBA00022741"/>
    </source>
</evidence>
<dbReference type="CDD" id="cd00858">
    <property type="entry name" value="GlyRS_anticodon"/>
    <property type="match status" value="1"/>
</dbReference>
<keyword evidence="4" id="KW-0067">ATP-binding</keyword>
<dbReference type="GO" id="GO:0004081">
    <property type="term" value="F:bis(5'-nucleosyl)-tetraphosphatase (asymmetrical) activity"/>
    <property type="evidence" value="ECO:0007669"/>
    <property type="project" value="UniProtKB-ARBA"/>
</dbReference>
<dbReference type="Gene3D" id="3.40.50.800">
    <property type="entry name" value="Anticodon-binding domain"/>
    <property type="match status" value="1"/>
</dbReference>
<accession>A0A1G2PE45</accession>
<evidence type="ECO:0000256" key="2">
    <source>
        <dbReference type="ARBA" id="ARBA00022598"/>
    </source>
</evidence>
<dbReference type="Pfam" id="PF03129">
    <property type="entry name" value="HGTP_anticodon"/>
    <property type="match status" value="1"/>
</dbReference>
<dbReference type="Proteomes" id="UP000178869">
    <property type="component" value="Unassembled WGS sequence"/>
</dbReference>
<dbReference type="SUPFAM" id="SSF52954">
    <property type="entry name" value="Class II aaRS ABD-related"/>
    <property type="match status" value="1"/>
</dbReference>
<keyword evidence="5" id="KW-0648">Protein biosynthesis</keyword>
<dbReference type="GO" id="GO:0015966">
    <property type="term" value="P:diadenosine tetraphosphate biosynthetic process"/>
    <property type="evidence" value="ECO:0007669"/>
    <property type="project" value="UniProtKB-ARBA"/>
</dbReference>
<dbReference type="InterPro" id="IPR027031">
    <property type="entry name" value="Gly-tRNA_synthase/POLG2"/>
</dbReference>
<dbReference type="InterPro" id="IPR036621">
    <property type="entry name" value="Anticodon-bd_dom_sf"/>
</dbReference>
<dbReference type="Gene3D" id="3.30.930.10">
    <property type="entry name" value="Bira Bifunctional Protein, Domain 2"/>
    <property type="match status" value="1"/>
</dbReference>
<dbReference type="PANTHER" id="PTHR10745">
    <property type="entry name" value="GLYCYL-TRNA SYNTHETASE/DNA POLYMERASE SUBUNIT GAMMA-2"/>
    <property type="match status" value="1"/>
</dbReference>
<dbReference type="EMBL" id="MHSR01000013">
    <property type="protein sequence ID" value="OHA46605.1"/>
    <property type="molecule type" value="Genomic_DNA"/>
</dbReference>
<proteinExistence type="predicted"/>
<evidence type="ECO:0000313" key="9">
    <source>
        <dbReference type="Proteomes" id="UP000178869"/>
    </source>
</evidence>
<keyword evidence="3" id="KW-0547">Nucleotide-binding</keyword>
<keyword evidence="2 8" id="KW-0436">Ligase</keyword>
<gene>
    <name evidence="8" type="ORF">A2828_01720</name>
</gene>
<dbReference type="InterPro" id="IPR002314">
    <property type="entry name" value="aa-tRNA-synt_IIb"/>
</dbReference>
<evidence type="ECO:0000259" key="7">
    <source>
        <dbReference type="PROSITE" id="PS50862"/>
    </source>
</evidence>
<dbReference type="GO" id="GO:0070062">
    <property type="term" value="C:extracellular exosome"/>
    <property type="evidence" value="ECO:0007669"/>
    <property type="project" value="UniProtKB-ARBA"/>
</dbReference>
<dbReference type="NCBIfam" id="NF003211">
    <property type="entry name" value="PRK04173.1"/>
    <property type="match status" value="1"/>
</dbReference>
<dbReference type="SUPFAM" id="SSF55681">
    <property type="entry name" value="Class II aaRS and biotin synthetases"/>
    <property type="match status" value="1"/>
</dbReference>
<evidence type="ECO:0000256" key="5">
    <source>
        <dbReference type="ARBA" id="ARBA00022917"/>
    </source>
</evidence>
<dbReference type="GO" id="GO:0005524">
    <property type="term" value="F:ATP binding"/>
    <property type="evidence" value="ECO:0007669"/>
    <property type="project" value="UniProtKB-KW"/>
</dbReference>
<dbReference type="GO" id="GO:0005737">
    <property type="term" value="C:cytoplasm"/>
    <property type="evidence" value="ECO:0007669"/>
    <property type="project" value="TreeGrafter"/>
</dbReference>
<dbReference type="CDD" id="cd00774">
    <property type="entry name" value="GlyRS-like_core"/>
    <property type="match status" value="1"/>
</dbReference>
<dbReference type="PRINTS" id="PR01043">
    <property type="entry name" value="TRNASYNTHGLY"/>
</dbReference>
<name>A0A1G2PE45_9BACT</name>
<dbReference type="Pfam" id="PF00587">
    <property type="entry name" value="tRNA-synt_2b"/>
    <property type="match status" value="1"/>
</dbReference>
<dbReference type="InterPro" id="IPR006195">
    <property type="entry name" value="aa-tRNA-synth_II"/>
</dbReference>